<keyword evidence="2 4" id="KW-0547">Nucleotide-binding</keyword>
<dbReference type="GeneID" id="14908082"/>
<name>G0QS75_ICHMU</name>
<protein>
    <recommendedName>
        <fullName evidence="1">DNA helicase</fullName>
        <ecNumber evidence="1">3.6.4.12</ecNumber>
    </recommendedName>
</protein>
<comment type="similarity">
    <text evidence="4">Belongs to the MCM family.</text>
</comment>
<dbReference type="OMA" id="GDRNICI"/>
<dbReference type="GO" id="GO:0000727">
    <property type="term" value="P:double-strand break repair via break-induced replication"/>
    <property type="evidence" value="ECO:0007669"/>
    <property type="project" value="TreeGrafter"/>
</dbReference>
<organism evidence="6 7">
    <name type="scientific">Ichthyophthirius multifiliis</name>
    <name type="common">White spot disease agent</name>
    <name type="synonym">Ich</name>
    <dbReference type="NCBI Taxonomy" id="5932"/>
    <lineage>
        <taxon>Eukaryota</taxon>
        <taxon>Sar</taxon>
        <taxon>Alveolata</taxon>
        <taxon>Ciliophora</taxon>
        <taxon>Intramacronucleata</taxon>
        <taxon>Oligohymenophorea</taxon>
        <taxon>Hymenostomatida</taxon>
        <taxon>Ophryoglenina</taxon>
        <taxon>Ichthyophthirius</taxon>
    </lineage>
</organism>
<dbReference type="EMBL" id="GL983807">
    <property type="protein sequence ID" value="EGR31940.1"/>
    <property type="molecule type" value="Genomic_DNA"/>
</dbReference>
<dbReference type="InterPro" id="IPR018525">
    <property type="entry name" value="MCM_CS"/>
</dbReference>
<dbReference type="GO" id="GO:0003697">
    <property type="term" value="F:single-stranded DNA binding"/>
    <property type="evidence" value="ECO:0007669"/>
    <property type="project" value="TreeGrafter"/>
</dbReference>
<dbReference type="eggNOG" id="KOG0480">
    <property type="taxonomic scope" value="Eukaryota"/>
</dbReference>
<dbReference type="Pfam" id="PF00493">
    <property type="entry name" value="MCM"/>
    <property type="match status" value="1"/>
</dbReference>
<evidence type="ECO:0000256" key="4">
    <source>
        <dbReference type="RuleBase" id="RU004070"/>
    </source>
</evidence>
<dbReference type="AlphaFoldDB" id="G0QS75"/>
<dbReference type="SMART" id="SM00350">
    <property type="entry name" value="MCM"/>
    <property type="match status" value="1"/>
</dbReference>
<evidence type="ECO:0000256" key="3">
    <source>
        <dbReference type="ARBA" id="ARBA00022840"/>
    </source>
</evidence>
<dbReference type="SUPFAM" id="SSF52540">
    <property type="entry name" value="P-loop containing nucleoside triphosphate hydrolases"/>
    <property type="match status" value="1"/>
</dbReference>
<evidence type="ECO:0000259" key="5">
    <source>
        <dbReference type="PROSITE" id="PS50051"/>
    </source>
</evidence>
<dbReference type="GO" id="GO:0005524">
    <property type="term" value="F:ATP binding"/>
    <property type="evidence" value="ECO:0007669"/>
    <property type="project" value="UniProtKB-KW"/>
</dbReference>
<dbReference type="Gene3D" id="3.40.50.300">
    <property type="entry name" value="P-loop containing nucleotide triphosphate hydrolases"/>
    <property type="match status" value="1"/>
</dbReference>
<dbReference type="RefSeq" id="XP_004035426.1">
    <property type="nucleotide sequence ID" value="XM_004035378.1"/>
</dbReference>
<dbReference type="Proteomes" id="UP000008983">
    <property type="component" value="Unassembled WGS sequence"/>
</dbReference>
<keyword evidence="4" id="KW-0238">DNA-binding</keyword>
<reference evidence="6 7" key="1">
    <citation type="submission" date="2011-07" db="EMBL/GenBank/DDBJ databases">
        <authorList>
            <person name="Coyne R."/>
            <person name="Brami D."/>
            <person name="Johnson J."/>
            <person name="Hostetler J."/>
            <person name="Hannick L."/>
            <person name="Clark T."/>
            <person name="Cassidy-Hanley D."/>
            <person name="Inman J."/>
        </authorList>
    </citation>
    <scope>NUCLEOTIDE SEQUENCE [LARGE SCALE GENOMIC DNA]</scope>
    <source>
        <strain evidence="6 7">G5</strain>
    </source>
</reference>
<sequence length="147" mass="16087">MAGNKSFLEVLSNSLIPEIFGHKEIKKGLLIQLVGGIQKKTEENSLNLRGDIHICIVGEPSTGKSQFLKFISENFPRCTYTNAKTSTKAGLTVSVGVDKDNKNHFLQAGALLLADGGICCIDEFNKMRKKDLSGIHEVMELSDSFTI</sequence>
<keyword evidence="7" id="KW-1185">Reference proteome</keyword>
<dbReference type="GO" id="GO:1902969">
    <property type="term" value="P:mitotic DNA replication"/>
    <property type="evidence" value="ECO:0007669"/>
    <property type="project" value="TreeGrafter"/>
</dbReference>
<gene>
    <name evidence="6" type="ORF">IMG5_099680</name>
</gene>
<evidence type="ECO:0000313" key="7">
    <source>
        <dbReference type="Proteomes" id="UP000008983"/>
    </source>
</evidence>
<evidence type="ECO:0000256" key="1">
    <source>
        <dbReference type="ARBA" id="ARBA00012551"/>
    </source>
</evidence>
<dbReference type="PRINTS" id="PR01657">
    <property type="entry name" value="MCMFAMILY"/>
</dbReference>
<dbReference type="EC" id="3.6.4.12" evidence="1"/>
<dbReference type="PANTHER" id="PTHR11630:SF43">
    <property type="entry name" value="DNA REPLICATION LICENSING FACTOR MCM6"/>
    <property type="match status" value="1"/>
</dbReference>
<dbReference type="GO" id="GO:0005634">
    <property type="term" value="C:nucleus"/>
    <property type="evidence" value="ECO:0007669"/>
    <property type="project" value="TreeGrafter"/>
</dbReference>
<evidence type="ECO:0000313" key="6">
    <source>
        <dbReference type="EMBL" id="EGR31940.1"/>
    </source>
</evidence>
<dbReference type="InterPro" id="IPR027417">
    <property type="entry name" value="P-loop_NTPase"/>
</dbReference>
<keyword evidence="3 4" id="KW-0067">ATP-binding</keyword>
<evidence type="ECO:0000256" key="2">
    <source>
        <dbReference type="ARBA" id="ARBA00022741"/>
    </source>
</evidence>
<dbReference type="InterPro" id="IPR001208">
    <property type="entry name" value="MCM_dom"/>
</dbReference>
<dbReference type="PROSITE" id="PS00847">
    <property type="entry name" value="MCM_1"/>
    <property type="match status" value="1"/>
</dbReference>
<dbReference type="InParanoid" id="G0QS75"/>
<dbReference type="GO" id="GO:1990518">
    <property type="term" value="F:single-stranded 3'-5' DNA helicase activity"/>
    <property type="evidence" value="ECO:0007669"/>
    <property type="project" value="TreeGrafter"/>
</dbReference>
<dbReference type="STRING" id="857967.G0QS75"/>
<dbReference type="GO" id="GO:0042555">
    <property type="term" value="C:MCM complex"/>
    <property type="evidence" value="ECO:0007669"/>
    <property type="project" value="TreeGrafter"/>
</dbReference>
<feature type="domain" description="MCM C-terminal AAA(+) ATPase" evidence="5">
    <location>
        <begin position="7"/>
        <end position="140"/>
    </location>
</feature>
<proteinExistence type="inferred from homology"/>
<dbReference type="PANTHER" id="PTHR11630">
    <property type="entry name" value="DNA REPLICATION LICENSING FACTOR MCM FAMILY MEMBER"/>
    <property type="match status" value="1"/>
</dbReference>
<dbReference type="InterPro" id="IPR031327">
    <property type="entry name" value="MCM"/>
</dbReference>
<dbReference type="PROSITE" id="PS50051">
    <property type="entry name" value="MCM_2"/>
    <property type="match status" value="1"/>
</dbReference>
<dbReference type="OrthoDB" id="271325at2759"/>
<accession>G0QS75</accession>